<dbReference type="Pfam" id="PF01844">
    <property type="entry name" value="HNH"/>
    <property type="match status" value="1"/>
</dbReference>
<protein>
    <recommendedName>
        <fullName evidence="4">Putative HNH nuclease YajD</fullName>
    </recommendedName>
</protein>
<dbReference type="CDD" id="cd00085">
    <property type="entry name" value="HNHc"/>
    <property type="match status" value="1"/>
</dbReference>
<dbReference type="GO" id="GO:0016787">
    <property type="term" value="F:hydrolase activity"/>
    <property type="evidence" value="ECO:0007669"/>
    <property type="project" value="UniProtKB-KW"/>
</dbReference>
<evidence type="ECO:0000256" key="3">
    <source>
        <dbReference type="ARBA" id="ARBA00038412"/>
    </source>
</evidence>
<dbReference type="Gene3D" id="1.10.30.50">
    <property type="match status" value="1"/>
</dbReference>
<dbReference type="KEGG" id="lft:FG051_02420"/>
<proteinExistence type="inferred from homology"/>
<gene>
    <name evidence="6" type="ORF">FG051_02420</name>
</gene>
<dbReference type="InterPro" id="IPR003615">
    <property type="entry name" value="HNH_nuc"/>
</dbReference>
<dbReference type="SMART" id="SM00507">
    <property type="entry name" value="HNHc"/>
    <property type="match status" value="1"/>
</dbReference>
<dbReference type="PANTHER" id="PTHR41286">
    <property type="entry name" value="HNH NUCLEASE YAJD-RELATED"/>
    <property type="match status" value="1"/>
</dbReference>
<dbReference type="InterPro" id="IPR002711">
    <property type="entry name" value="HNH"/>
</dbReference>
<evidence type="ECO:0000256" key="2">
    <source>
        <dbReference type="ARBA" id="ARBA00022801"/>
    </source>
</evidence>
<dbReference type="GO" id="GO:0004519">
    <property type="term" value="F:endonuclease activity"/>
    <property type="evidence" value="ECO:0007669"/>
    <property type="project" value="UniProtKB-KW"/>
</dbReference>
<reference evidence="6 7" key="1">
    <citation type="submission" date="2019-05" db="EMBL/GenBank/DDBJ databases">
        <title>Genome Sequence of Lactobacillus futsaii Y97, a Potential Probiotic Strain Isolated from the Futsai of Taiwan.</title>
        <authorList>
            <person name="Du X."/>
        </authorList>
    </citation>
    <scope>NUCLEOTIDE SEQUENCE [LARGE SCALE GENOMIC DNA]</scope>
    <source>
        <strain evidence="6 7">Y97</strain>
    </source>
</reference>
<keyword evidence="2" id="KW-0378">Hydrolase</keyword>
<dbReference type="Proteomes" id="UP000310673">
    <property type="component" value="Chromosome"/>
</dbReference>
<evidence type="ECO:0000313" key="6">
    <source>
        <dbReference type="EMBL" id="QCX25928.1"/>
    </source>
</evidence>
<evidence type="ECO:0000313" key="7">
    <source>
        <dbReference type="Proteomes" id="UP000310673"/>
    </source>
</evidence>
<organism evidence="6 7">
    <name type="scientific">Companilactobacillus futsaii</name>
    <dbReference type="NCBI Taxonomy" id="938155"/>
    <lineage>
        <taxon>Bacteria</taxon>
        <taxon>Bacillati</taxon>
        <taxon>Bacillota</taxon>
        <taxon>Bacilli</taxon>
        <taxon>Lactobacillales</taxon>
        <taxon>Lactobacillaceae</taxon>
        <taxon>Companilactobacillus</taxon>
    </lineage>
</organism>
<accession>A0A5B7T251</accession>
<dbReference type="PANTHER" id="PTHR41286:SF1">
    <property type="entry name" value="HNH NUCLEASE YAJD-RELATED"/>
    <property type="match status" value="1"/>
</dbReference>
<dbReference type="AlphaFoldDB" id="A0A5B7T251"/>
<evidence type="ECO:0000256" key="4">
    <source>
        <dbReference type="ARBA" id="ARBA00040194"/>
    </source>
</evidence>
<evidence type="ECO:0000256" key="1">
    <source>
        <dbReference type="ARBA" id="ARBA00022722"/>
    </source>
</evidence>
<sequence length="125" mass="14934">MARTLTGVHLLFGKTDRYIKFYHTKAWHDARMLTLIRQHYLCQDCLREGKITVAKTVHHIVPLKDDWSKRLDQDNLEVICLEHHNQEHPEKSSGNKKYFKHEVAVKKRSDVFKFSSNKDDDKLFW</sequence>
<name>A0A5B7T251_9LACO</name>
<dbReference type="GO" id="GO:0005829">
    <property type="term" value="C:cytosol"/>
    <property type="evidence" value="ECO:0007669"/>
    <property type="project" value="TreeGrafter"/>
</dbReference>
<dbReference type="STRING" id="1423818.FC88_GL000194"/>
<keyword evidence="6" id="KW-0255">Endonuclease</keyword>
<keyword evidence="1" id="KW-0540">Nuclease</keyword>
<dbReference type="GO" id="GO:0008270">
    <property type="term" value="F:zinc ion binding"/>
    <property type="evidence" value="ECO:0007669"/>
    <property type="project" value="InterPro"/>
</dbReference>
<evidence type="ECO:0000259" key="5">
    <source>
        <dbReference type="SMART" id="SM00507"/>
    </source>
</evidence>
<feature type="domain" description="HNH nuclease" evidence="5">
    <location>
        <begin position="29"/>
        <end position="85"/>
    </location>
</feature>
<comment type="similarity">
    <text evidence="3">Belongs to the HNH nuclease family.</text>
</comment>
<dbReference type="EMBL" id="CP040736">
    <property type="protein sequence ID" value="QCX25928.1"/>
    <property type="molecule type" value="Genomic_DNA"/>
</dbReference>
<dbReference type="GO" id="GO:0003676">
    <property type="term" value="F:nucleic acid binding"/>
    <property type="evidence" value="ECO:0007669"/>
    <property type="project" value="InterPro"/>
</dbReference>